<dbReference type="OrthoDB" id="5412936at2759"/>
<comment type="caution">
    <text evidence="2">The sequence shown here is derived from an EMBL/GenBank/DDBJ whole genome shotgun (WGS) entry which is preliminary data.</text>
</comment>
<dbReference type="GeneID" id="27683472"/>
<dbReference type="AlphaFoldDB" id="A0A0A2J2G1"/>
<dbReference type="PhylomeDB" id="A0A0A2J2G1"/>
<organism evidence="2 3">
    <name type="scientific">Penicillium expansum</name>
    <name type="common">Blue mold rot fungus</name>
    <dbReference type="NCBI Taxonomy" id="27334"/>
    <lineage>
        <taxon>Eukaryota</taxon>
        <taxon>Fungi</taxon>
        <taxon>Dikarya</taxon>
        <taxon>Ascomycota</taxon>
        <taxon>Pezizomycotina</taxon>
        <taxon>Eurotiomycetes</taxon>
        <taxon>Eurotiomycetidae</taxon>
        <taxon>Eurotiales</taxon>
        <taxon>Aspergillaceae</taxon>
        <taxon>Penicillium</taxon>
    </lineage>
</organism>
<dbReference type="RefSeq" id="XP_016594893.1">
    <property type="nucleotide sequence ID" value="XM_016748051.1"/>
</dbReference>
<gene>
    <name evidence="2" type="ORF">PEX2_107830</name>
</gene>
<evidence type="ECO:0000256" key="1">
    <source>
        <dbReference type="SAM" id="MobiDB-lite"/>
    </source>
</evidence>
<sequence length="305" mass="35475">MELRSKIVGHLINELRQAHIEEVQFDDDREDDIFTIVLYWYLKDNSAKFLLERQKAREHIWSTTLFSGFERRSSRSIAHTTERALEYCSPLAPRFIRRESLCAPNSFYGERDPQTGQLNQPYDYSDDEGQPTDLEDDTNGGFITEEDKSETEGYLQEELSKMYLPYVEKPMKYGKRANRDDDSGDKHAKKDNSETKMPSQEEMSKRYLARAQKQMSYGQRARPDINSQEESILLEEPLQNIAKIHTTQALIHLLERTNEEFHERYGNILSRIGMLSVKEILQDAFTPEIRSLFSALESGSIGLDE</sequence>
<evidence type="ECO:0000313" key="3">
    <source>
        <dbReference type="Proteomes" id="UP000030143"/>
    </source>
</evidence>
<feature type="compositionally biased region" description="Basic and acidic residues" evidence="1">
    <location>
        <begin position="177"/>
        <end position="194"/>
    </location>
</feature>
<dbReference type="EMBL" id="JQFZ01000274">
    <property type="protein sequence ID" value="KGO52124.1"/>
    <property type="molecule type" value="Genomic_DNA"/>
</dbReference>
<dbReference type="HOGENOM" id="CLU_058491_0_0_1"/>
<feature type="compositionally biased region" description="Acidic residues" evidence="1">
    <location>
        <begin position="124"/>
        <end position="138"/>
    </location>
</feature>
<dbReference type="VEuPathDB" id="FungiDB:PEXP_107520"/>
<evidence type="ECO:0000313" key="2">
    <source>
        <dbReference type="EMBL" id="KGO52124.1"/>
    </source>
</evidence>
<dbReference type="Proteomes" id="UP000030143">
    <property type="component" value="Unassembled WGS sequence"/>
</dbReference>
<name>A0A0A2J2G1_PENEN</name>
<feature type="region of interest" description="Disordered" evidence="1">
    <location>
        <begin position="173"/>
        <end position="203"/>
    </location>
</feature>
<keyword evidence="3" id="KW-1185">Reference proteome</keyword>
<protein>
    <submittedName>
        <fullName evidence="2">Uncharacterized protein</fullName>
    </submittedName>
</protein>
<reference evidence="2 3" key="1">
    <citation type="journal article" date="2015" name="Mol. Plant Microbe Interact.">
        <title>Genome, transcriptome, and functional analyses of Penicillium expansum provide new insights into secondary metabolism and pathogenicity.</title>
        <authorList>
            <person name="Ballester A.R."/>
            <person name="Marcet-Houben M."/>
            <person name="Levin E."/>
            <person name="Sela N."/>
            <person name="Selma-Lazaro C."/>
            <person name="Carmona L."/>
            <person name="Wisniewski M."/>
            <person name="Droby S."/>
            <person name="Gonzalez-Candelas L."/>
            <person name="Gabaldon T."/>
        </authorList>
    </citation>
    <scope>NUCLEOTIDE SEQUENCE [LARGE SCALE GENOMIC DNA]</scope>
    <source>
        <strain evidence="2 3">MD-8</strain>
    </source>
</reference>
<accession>A0A0A2J2G1</accession>
<feature type="region of interest" description="Disordered" evidence="1">
    <location>
        <begin position="106"/>
        <end position="154"/>
    </location>
</feature>
<proteinExistence type="predicted"/>
<dbReference type="STRING" id="27334.A0A0A2J2G1"/>